<dbReference type="EC" id="2.1.1.-" evidence="5"/>
<dbReference type="HAMAP" id="MF_03187">
    <property type="entry name" value="Methyltr_EFM5"/>
    <property type="match status" value="1"/>
</dbReference>
<gene>
    <name evidence="5" type="primary">EFM5</name>
    <name evidence="6" type="ORF">BN7_1987</name>
</gene>
<dbReference type="eggNOG" id="KOG3350">
    <property type="taxonomic scope" value="Eukaryota"/>
</dbReference>
<organism evidence="6 7">
    <name type="scientific">Wickerhamomyces ciferrii (strain ATCC 14091 / BCRC 22168 / CBS 111 / JCM 3599 / NBRC 0793 / NRRL Y-1031 F-60-10)</name>
    <name type="common">Yeast</name>
    <name type="synonym">Pichia ciferrii</name>
    <dbReference type="NCBI Taxonomy" id="1206466"/>
    <lineage>
        <taxon>Eukaryota</taxon>
        <taxon>Fungi</taxon>
        <taxon>Dikarya</taxon>
        <taxon>Ascomycota</taxon>
        <taxon>Saccharomycotina</taxon>
        <taxon>Saccharomycetes</taxon>
        <taxon>Phaffomycetales</taxon>
        <taxon>Wickerhamomycetaceae</taxon>
        <taxon>Wickerhamomyces</taxon>
    </lineage>
</organism>
<evidence type="ECO:0000313" key="6">
    <source>
        <dbReference type="EMBL" id="CCH42442.1"/>
    </source>
</evidence>
<keyword evidence="3 5" id="KW-0489">Methyltransferase</keyword>
<dbReference type="PANTHER" id="PTHR13200">
    <property type="entry name" value="EEF1A LYSINE METHYLTRANSFERASE 1"/>
    <property type="match status" value="1"/>
</dbReference>
<evidence type="ECO:0000256" key="2">
    <source>
        <dbReference type="ARBA" id="ARBA00022490"/>
    </source>
</evidence>
<evidence type="ECO:0000256" key="3">
    <source>
        <dbReference type="ARBA" id="ARBA00022603"/>
    </source>
</evidence>
<proteinExistence type="inferred from homology"/>
<evidence type="ECO:0000256" key="5">
    <source>
        <dbReference type="HAMAP-Rule" id="MF_03187"/>
    </source>
</evidence>
<accession>K0KJW2</accession>
<comment type="subcellular location">
    <subcellularLocation>
        <location evidence="1 5">Cytoplasm</location>
    </subcellularLocation>
</comment>
<dbReference type="GO" id="GO:0016279">
    <property type="term" value="F:protein-lysine N-methyltransferase activity"/>
    <property type="evidence" value="ECO:0007669"/>
    <property type="project" value="UniProtKB-UniRule"/>
</dbReference>
<dbReference type="InterPro" id="IPR019369">
    <property type="entry name" value="Efm5/EEF1AKMT1"/>
</dbReference>
<dbReference type="Pfam" id="PF10237">
    <property type="entry name" value="N6-adenineMlase"/>
    <property type="match status" value="1"/>
</dbReference>
<protein>
    <recommendedName>
        <fullName evidence="5">Protein-lysine N-methyltransferase EFM5</fullName>
        <ecNumber evidence="5">2.1.1.-</ecNumber>
    </recommendedName>
    <alternativeName>
        <fullName evidence="5">Elongation factor methyltransferase 5</fullName>
    </alternativeName>
</protein>
<comment type="caution">
    <text evidence="6">The sequence shown here is derived from an EMBL/GenBank/DDBJ whole genome shotgun (WGS) entry which is preliminary data.</text>
</comment>
<sequence>MEDEDFTLAALLEFKKEEEQRQEEFEALKNVAEERFEETKLTEVLEKKGMELFQEDWQLSQFWYSDETANLIADELLDGADSDTVICIVSAPSVYAAIKKRQPSTLPTKNIYLFEYDTRFKVLDPERFGFYDYNNPLEFLPELQNKVHRLLIDPPFLQDDCQTKSAITAKALLNPNKSLKTKTGELQYRLISCTGERMKDIIRKNYPDTRPTTFYPEHANGLSNEFFCYASYEGKNWKFLPDN</sequence>
<dbReference type="AlphaFoldDB" id="K0KJW2"/>
<comment type="similarity">
    <text evidence="5">Belongs to the class I-like SAM-binding methyltransferase superfamily. EFM5 family.</text>
</comment>
<name>K0KJW2_WICCF</name>
<dbReference type="HOGENOM" id="CLU_074410_1_0_1"/>
<dbReference type="PANTHER" id="PTHR13200:SF0">
    <property type="entry name" value="EEF1A LYSINE METHYLTRANSFERASE 1"/>
    <property type="match status" value="1"/>
</dbReference>
<keyword evidence="7" id="KW-1185">Reference proteome</keyword>
<dbReference type="InParanoid" id="K0KJW2"/>
<reference evidence="6 7" key="1">
    <citation type="journal article" date="2012" name="Eukaryot. Cell">
        <title>Draft genome sequence of Wickerhamomyces ciferrii NRRL Y-1031 F-60-10.</title>
        <authorList>
            <person name="Schneider J."/>
            <person name="Andrea H."/>
            <person name="Blom J."/>
            <person name="Jaenicke S."/>
            <person name="Ruckert C."/>
            <person name="Schorsch C."/>
            <person name="Szczepanowski R."/>
            <person name="Farwick M."/>
            <person name="Goesmann A."/>
            <person name="Puhler A."/>
            <person name="Schaffer S."/>
            <person name="Tauch A."/>
            <person name="Kohler T."/>
            <person name="Brinkrolf K."/>
        </authorList>
    </citation>
    <scope>NUCLEOTIDE SEQUENCE [LARGE SCALE GENOMIC DNA]</scope>
    <source>
        <strain evidence="7">ATCC 14091 / BCRC 22168 / CBS 111 / JCM 3599 / NBRC 0793 / NRRL Y-1031 F-60-10</strain>
    </source>
</reference>
<dbReference type="FunCoup" id="K0KJW2">
    <property type="interactions" value="284"/>
</dbReference>
<dbReference type="InterPro" id="IPR041370">
    <property type="entry name" value="Mlase_EEF1AKMT1/ZCCHC4"/>
</dbReference>
<dbReference type="Proteomes" id="UP000009328">
    <property type="component" value="Unassembled WGS sequence"/>
</dbReference>
<dbReference type="STRING" id="1206466.K0KJW2"/>
<evidence type="ECO:0000313" key="7">
    <source>
        <dbReference type="Proteomes" id="UP000009328"/>
    </source>
</evidence>
<dbReference type="GO" id="GO:0032259">
    <property type="term" value="P:methylation"/>
    <property type="evidence" value="ECO:0007669"/>
    <property type="project" value="UniProtKB-KW"/>
</dbReference>
<keyword evidence="2 5" id="KW-0963">Cytoplasm</keyword>
<evidence type="ECO:0000256" key="4">
    <source>
        <dbReference type="ARBA" id="ARBA00022679"/>
    </source>
</evidence>
<dbReference type="EMBL" id="CAIF01000045">
    <property type="protein sequence ID" value="CCH42442.1"/>
    <property type="molecule type" value="Genomic_DNA"/>
</dbReference>
<dbReference type="GO" id="GO:0005737">
    <property type="term" value="C:cytoplasm"/>
    <property type="evidence" value="ECO:0007669"/>
    <property type="project" value="UniProtKB-SubCell"/>
</dbReference>
<keyword evidence="4 5" id="KW-0808">Transferase</keyword>
<evidence type="ECO:0000256" key="1">
    <source>
        <dbReference type="ARBA" id="ARBA00004496"/>
    </source>
</evidence>
<comment type="function">
    <text evidence="5">S-adenosyl-L-methionine-dependent protein-lysine N-methyltransferase that trimethylates elongation factor 1-alpha at 'Lys-79'.</text>
</comment>